<dbReference type="Pfam" id="PF21678">
    <property type="entry name" value="Csf1_N"/>
    <property type="match status" value="1"/>
</dbReference>
<accession>A0ABR3FD13</accession>
<feature type="region of interest" description="Disordered" evidence="1">
    <location>
        <begin position="978"/>
        <end position="1096"/>
    </location>
</feature>
<evidence type="ECO:0000256" key="1">
    <source>
        <dbReference type="SAM" id="MobiDB-lite"/>
    </source>
</evidence>
<dbReference type="PANTHER" id="PTHR32085">
    <property type="entry name" value="PROTEIN CSF1"/>
    <property type="match status" value="1"/>
</dbReference>
<feature type="region of interest" description="Disordered" evidence="1">
    <location>
        <begin position="2542"/>
        <end position="2565"/>
    </location>
</feature>
<feature type="region of interest" description="Disordered" evidence="1">
    <location>
        <begin position="2974"/>
        <end position="3016"/>
    </location>
</feature>
<comment type="caution">
    <text evidence="3">The sequence shown here is derived from an EMBL/GenBank/DDBJ whole genome shotgun (WGS) entry which is preliminary data.</text>
</comment>
<dbReference type="InterPro" id="IPR029636">
    <property type="entry name" value="Csf1"/>
</dbReference>
<gene>
    <name evidence="3" type="primary">CSF1</name>
    <name evidence="3" type="ORF">V5O48_008754</name>
</gene>
<name>A0ABR3FD13_9AGAR</name>
<evidence type="ECO:0000313" key="4">
    <source>
        <dbReference type="Proteomes" id="UP001465976"/>
    </source>
</evidence>
<feature type="region of interest" description="Disordered" evidence="1">
    <location>
        <begin position="1591"/>
        <end position="1610"/>
    </location>
</feature>
<protein>
    <submittedName>
        <fullName evidence="3">Macrophage colony-stimulating factor 1 receptor</fullName>
    </submittedName>
</protein>
<evidence type="ECO:0000313" key="3">
    <source>
        <dbReference type="EMBL" id="KAL0573201.1"/>
    </source>
</evidence>
<proteinExistence type="predicted"/>
<organism evidence="3 4">
    <name type="scientific">Marasmius crinis-equi</name>
    <dbReference type="NCBI Taxonomy" id="585013"/>
    <lineage>
        <taxon>Eukaryota</taxon>
        <taxon>Fungi</taxon>
        <taxon>Dikarya</taxon>
        <taxon>Basidiomycota</taxon>
        <taxon>Agaricomycotina</taxon>
        <taxon>Agaricomycetes</taxon>
        <taxon>Agaricomycetidae</taxon>
        <taxon>Agaricales</taxon>
        <taxon>Marasmiineae</taxon>
        <taxon>Marasmiaceae</taxon>
        <taxon>Marasmius</taxon>
    </lineage>
</organism>
<feature type="compositionally biased region" description="Basic and acidic residues" evidence="1">
    <location>
        <begin position="1026"/>
        <end position="1038"/>
    </location>
</feature>
<evidence type="ECO:0000259" key="2">
    <source>
        <dbReference type="Pfam" id="PF21678"/>
    </source>
</evidence>
<feature type="compositionally biased region" description="Basic and acidic residues" evidence="1">
    <location>
        <begin position="1075"/>
        <end position="1088"/>
    </location>
</feature>
<dbReference type="EMBL" id="JBAHYK010000530">
    <property type="protein sequence ID" value="KAL0573201.1"/>
    <property type="molecule type" value="Genomic_DNA"/>
</dbReference>
<dbReference type="Proteomes" id="UP001465976">
    <property type="component" value="Unassembled WGS sequence"/>
</dbReference>
<keyword evidence="4" id="KW-1185">Reference proteome</keyword>
<feature type="compositionally biased region" description="Polar residues" evidence="1">
    <location>
        <begin position="980"/>
        <end position="991"/>
    </location>
</feature>
<keyword evidence="3" id="KW-0675">Receptor</keyword>
<reference evidence="3 4" key="1">
    <citation type="submission" date="2024-02" db="EMBL/GenBank/DDBJ databases">
        <title>A draft genome for the cacao thread blight pathogen Marasmius crinis-equi.</title>
        <authorList>
            <person name="Cohen S.P."/>
            <person name="Baruah I.K."/>
            <person name="Amoako-Attah I."/>
            <person name="Bukari Y."/>
            <person name="Meinhardt L.W."/>
            <person name="Bailey B.A."/>
        </authorList>
    </citation>
    <scope>NUCLEOTIDE SEQUENCE [LARGE SCALE GENOMIC DNA]</scope>
    <source>
        <strain evidence="3 4">GH-76</strain>
    </source>
</reference>
<feature type="domain" description="Csf1 N-terminal" evidence="2">
    <location>
        <begin position="18"/>
        <end position="677"/>
    </location>
</feature>
<dbReference type="PANTHER" id="PTHR32085:SF3">
    <property type="entry name" value="PROTEIN CSF1"/>
    <property type="match status" value="1"/>
</dbReference>
<dbReference type="InterPro" id="IPR048636">
    <property type="entry name" value="Csf1_N"/>
</dbReference>
<sequence>MTEEDISVFKGEEDTSTRRSSCRIKVFIYGLQWVLYNRTASYDDILSQMRSNAGFSGDVVKERNVLRKSATNLSVATPSFLANSFKSHAPKFIRRMIHWVGQQLPNLDPKELLPLAVEVSRGAIICGNASTSSILVAEFQRANGTFGVTRSRSQYDLYKQLLNLNFSHVVIRMNENFHHHEPMTATGEAVNDHIDRETQQGSPNLTYNAFVKLWNRSKLYRLVTRYFTKQRKRTVHKSKEDESTPVGVDFSTLEYAVERKILETPTLELLYYVDVAGEVPPLPHIDDHISTTGLDVGNGDIGPEWGVDLVVHGGTLRYGPWADRQRAELQRTFFPPTYQDATPTPRLQPGDQRLWSAMKVFIEFKEDVQLHIPFREASKNWQWDGLTDNPNRPRTREPGYLHFTAGDRSSVSYLMPMVAGRDGYEPILEVHLDTVSVTSSLNDIRLISSESCRIHCDLPSPLKWNAERTWSIAISLRNPILFLLRDHINMFTDLGKDWASGPPTQYNRFVPVIYQIDFDMHLYELNLYANDQNVIDKPLTKDENAILTLSGKRLKSRTTLPSNVFRPDYTKVCFTVDIPDVELLLSLPRWNTHALHAPREGSSLAKVDGFTIDGSYLYYAEVGDENIEQLKLNLDARNMVFKALGWSIRYLMIVRENYLGSFTQFSTLYEYLERKERGLPPGDPVSQKYREGKANMLHVDLGVMVQNGMLLLPAGLPGHEISYSDGSASFGLGPCVVMTLPELQVHLRVHDHGMEMALNIDTITSGIQSNLPEKVFFFTPANKNILIIDGVDITANRLFGPSPSNLTYVCIWEIDVGHTKACFSASEGSILAAAGKAFRINFADVLNAPASDYMPESYPDLTFLKVKLKGCDVVWKAGNAALHLALPSGLQIDHNDLGGHKYRKLTSVQLPHLSVKAFLRQLDNSIWLEAGSVMSDLYLDIYSCPVDWQNAAERQATFVEEQDKVTGRAARMFEILRKTPAQSKGNSTHNSGVFLPPPSLSHPSAYRSRYRRESRPQVDVNVESSDNERDSSDSERGISARRVVSPSSQAIQTLKKGNASDNMSSGDESDDEDLTDRSESDWYDHESGDQNSSTSPFRIHRALTKHYVAERGLDPALWDLSGPFICVKESRLPPFSYLPSSNVAASTLPAKIVPGKESITLYRVAQRRTLEANMTPLISAVVSVLEEDLAHSVVTPELVVDDATAHYITQVVDEYPSVDPKRTILDIHLESIVLRAVLQMDHPSDSGKDRRPTKLANLESSFRKLTVSGTISPDGFEVSAGVDLTKTFLSSLVCTERTVLSSTPALSISLGEIEVAVSKFNINAGCSTVFLQLTHAAPAMVVLAGLALSDLGSQMKEADRRRKERVASAVQSAIHRIILQSNNDMLIDRLSAIQPSFLVQVGLPHQLRTKPVFRFLYHLRDCLWHLRETGAISQDPGRSESPGVERLEGSLRTRLRSLDSDAVNGSDFAALRSLFLPDEVSEEETNPISPYLAKYVSFRITELRVVAADQSSDVPSELLLDNISSCVRVRSLDLSDVLQGNRFTAMSQTSLRRRTTPAQRISVAFSLGIMRLTVYPHLLNIAQEILRVQRSHSRSEPKHPPKVLRFQQSQKRPETLHLDVTCTLQDILVQAVAESLIFEFGATRFQTSSALWMHGERIQAMNHSVLLGSLFFRARSPYRGSKRSGQDELASLVTSDVRASVVTREAPPGADRRVVVGIGGLHFSVPRSALRLYRFVEEWRADFLPGIESTMQALLAEVKRSSDKPKSSSVLAPSSQYKVLVHLDSAGVYLRVMHNTWLSWELGDAVGHLESLPGAQDVDAWSFGLHLSSQMFSISSRSPESHAETVLKLKFPSISSSGHQDNSRLHAIVLMQFLEFKIKPSHWDTLLGVQQKFGQDFNDLVALIQKTRTKAPSQRPAEVKSPKQHRPYAIFMKMEGFRIGFEGVSSVLYLECPGIGGRLESDSASETTWSVLVSDLALSLAPRASMAAKRPAFNRDHHSAFVVIDFKVAGSSRGESSNAPSKDLKLTVTKAHAVMQPSSIGEFGDFVDELQMEMLERREQRSHELAAFKEKAQQILKTFEVIPPRGHEPQKEKMATPWLTQYVVEFSIHNIGIAFPLAHNHDGEKERAVKAFLFSIKSISFATTRGETGQAIMNSLCFQFVSRFSQSDPSSFSADNHVSHNQLVYPEMKANLHSSGSSFSRQISVRAIVSGFVLDIDSTMPDYIFSLFDVYREGKERVAKLSASIPRTPAVESMPEKKPVELPTSNLFASLSFLSGKVCMYSSAATTNARSGSFSGSWDDPQILGLGAEVFKLPVVSVWTEYRAAPPTRPNRDSEPSILMFKSTVHSSQNVLRPTLLPFLTELIELIEKRLRTVNPTSTVMSSTNSLQSLEGGVVAEGPQMLPQAPSLLQISFSLRIDQSRLELSCHPDVNVTAGLTWDSGGFVVNASPGARQVTFTGSVAGLTVGLKHGFLSEDCVSLDARNLGFSVAFSKTAGENHHSVSSVSLVLDTEFHGGVRFSRLQDMLCFKAVWLDRIPVFNGRQDDSDEEVPISPSKPNAPPADPTTTKHEFATVILIRIRQIKLDVDLGQSISTVNLHLTDAVLRTKLTESSNEASVSVADVKVLGRGNVAGRADVSNFIFQTIRRTNLRVEEEGSRMLELRMTSGPLVIVIDSEHQRLVHYRAEPLEIEILDDWSMMVPLSQRVDQPLQLSVTVASPEVVAVATVSAIPKLMAYANRFKANLEAQRAGASKESETFRISQSPKPDNPLSAVAEAMIHSARTRLKEVDNSLSYVIKQDMSLRLDLLRLVVFPRNMRDSEVAQFVGRNARGHLSRLVESKSLTAKRDIHLSFAFMKISRVTQLGNVATPPGNEFYDGKQWLEDLTKNASSADIVGLPSIKIHMKSEEILEDGKSQLNYDFDSQFIRGQSVREDEDIYITLNVGLYSWLTVLRKTLTREMDQVKAAAEWRVIPSTTPARKFDPTSPLSPTKASTLPADLDGTPATAAPSVSEQKDPTPGDTLVYWPGKRSIERLTMRQLGDATPDVMHPFFMKKAGFSLEDSLPQYVHEFATTPLEKIHEVLLKLYSKQLLVRNETH</sequence>